<gene>
    <name evidence="3" type="ORF">E2562_013164</name>
</gene>
<evidence type="ECO:0000259" key="2">
    <source>
        <dbReference type="Pfam" id="PF07727"/>
    </source>
</evidence>
<feature type="compositionally biased region" description="Low complexity" evidence="1">
    <location>
        <begin position="72"/>
        <end position="91"/>
    </location>
</feature>
<dbReference type="InterPro" id="IPR013103">
    <property type="entry name" value="RVT_2"/>
</dbReference>
<proteinExistence type="predicted"/>
<dbReference type="Proteomes" id="UP000479710">
    <property type="component" value="Unassembled WGS sequence"/>
</dbReference>
<reference evidence="3 4" key="1">
    <citation type="submission" date="2019-11" db="EMBL/GenBank/DDBJ databases">
        <title>Whole genome sequence of Oryza granulata.</title>
        <authorList>
            <person name="Li W."/>
        </authorList>
    </citation>
    <scope>NUCLEOTIDE SEQUENCE [LARGE SCALE GENOMIC DNA]</scope>
    <source>
        <strain evidence="4">cv. Menghai</strain>
        <tissue evidence="3">Leaf</tissue>
    </source>
</reference>
<dbReference type="AlphaFoldDB" id="A0A6G1DIG8"/>
<keyword evidence="4" id="KW-1185">Reference proteome</keyword>
<evidence type="ECO:0000256" key="1">
    <source>
        <dbReference type="SAM" id="MobiDB-lite"/>
    </source>
</evidence>
<feature type="domain" description="Reverse transcriptase Ty1/copia-type" evidence="2">
    <location>
        <begin position="92"/>
        <end position="175"/>
    </location>
</feature>
<organism evidence="3 4">
    <name type="scientific">Oryza meyeriana var. granulata</name>
    <dbReference type="NCBI Taxonomy" id="110450"/>
    <lineage>
        <taxon>Eukaryota</taxon>
        <taxon>Viridiplantae</taxon>
        <taxon>Streptophyta</taxon>
        <taxon>Embryophyta</taxon>
        <taxon>Tracheophyta</taxon>
        <taxon>Spermatophyta</taxon>
        <taxon>Magnoliopsida</taxon>
        <taxon>Liliopsida</taxon>
        <taxon>Poales</taxon>
        <taxon>Poaceae</taxon>
        <taxon>BOP clade</taxon>
        <taxon>Oryzoideae</taxon>
        <taxon>Oryzeae</taxon>
        <taxon>Oryzinae</taxon>
        <taxon>Oryza</taxon>
        <taxon>Oryza meyeriana</taxon>
    </lineage>
</organism>
<evidence type="ECO:0000313" key="3">
    <source>
        <dbReference type="EMBL" id="KAF0912209.1"/>
    </source>
</evidence>
<comment type="caution">
    <text evidence="3">The sequence shown here is derived from an EMBL/GenBank/DDBJ whole genome shotgun (WGS) entry which is preliminary data.</text>
</comment>
<accession>A0A6G1DIG8</accession>
<evidence type="ECO:0000313" key="4">
    <source>
        <dbReference type="Proteomes" id="UP000479710"/>
    </source>
</evidence>
<dbReference type="EMBL" id="SPHZ02000006">
    <property type="protein sequence ID" value="KAF0912209.1"/>
    <property type="molecule type" value="Genomic_DNA"/>
</dbReference>
<dbReference type="OrthoDB" id="1919845at2759"/>
<feature type="region of interest" description="Disordered" evidence="1">
    <location>
        <begin position="70"/>
        <end position="95"/>
    </location>
</feature>
<name>A0A6G1DIG8_9ORYZ</name>
<sequence>MAAWESWDAMAWQQKTRDKDARLCRLDAVFDEPASWNWSEENEIMAYGSDFVVEYHTVERGTYHIDAASTHGATPEAPASAAPATSPGGSTVKKNGTGEVIRHKARVVMKGYVQQPGMDFDEVFAPVACIESVRLLLALAAQVWWRVHHMDVKSAFLNRELLEEVYVRQPPGWRNGVLGRAMLEAGGHQRLVKLCVPRARCLSESIERLVQAQYLVLLTGDGEARRLPDVDLLQ</sequence>
<protein>
    <recommendedName>
        <fullName evidence="2">Reverse transcriptase Ty1/copia-type domain-containing protein</fullName>
    </recommendedName>
</protein>
<dbReference type="Pfam" id="PF07727">
    <property type="entry name" value="RVT_2"/>
    <property type="match status" value="1"/>
</dbReference>